<feature type="chain" id="PRO_5003837952" description="TRP C-terminal domain-containing protein" evidence="3">
    <location>
        <begin position="18"/>
        <end position="185"/>
    </location>
</feature>
<evidence type="ECO:0000256" key="1">
    <source>
        <dbReference type="SAM" id="MobiDB-lite"/>
    </source>
</evidence>
<sequence>MVSSVCYLFMLLPTAGAFVRPSLSSATALNIQSFSFTVADGLSAATRLNGDTAGIDGMTGMLEQLRSFFIVVTAIVFGLTALAYLTAAVIVPQAAAELEKDTKRLRPGLWEEYEAKLEEGETMVNRPDLLQELGNIMQPIIVKDYEVEADKKFGPDDSQGKEERSQLTTNDEKMEDRVVDVEVIE</sequence>
<evidence type="ECO:0000313" key="4">
    <source>
        <dbReference type="EMBL" id="EJK75969.1"/>
    </source>
</evidence>
<organism evidence="4 5">
    <name type="scientific">Thalassiosira oceanica</name>
    <name type="common">Marine diatom</name>
    <dbReference type="NCBI Taxonomy" id="159749"/>
    <lineage>
        <taxon>Eukaryota</taxon>
        <taxon>Sar</taxon>
        <taxon>Stramenopiles</taxon>
        <taxon>Ochrophyta</taxon>
        <taxon>Bacillariophyta</taxon>
        <taxon>Coscinodiscophyceae</taxon>
        <taxon>Thalassiosirophycidae</taxon>
        <taxon>Thalassiosirales</taxon>
        <taxon>Thalassiosiraceae</taxon>
        <taxon>Thalassiosira</taxon>
    </lineage>
</organism>
<dbReference type="OrthoDB" id="48917at2759"/>
<feature type="transmembrane region" description="Helical" evidence="2">
    <location>
        <begin position="68"/>
        <end position="96"/>
    </location>
</feature>
<evidence type="ECO:0000256" key="3">
    <source>
        <dbReference type="SAM" id="SignalP"/>
    </source>
</evidence>
<protein>
    <recommendedName>
        <fullName evidence="6">TRP C-terminal domain-containing protein</fullName>
    </recommendedName>
</protein>
<evidence type="ECO:0008006" key="6">
    <source>
        <dbReference type="Google" id="ProtNLM"/>
    </source>
</evidence>
<keyword evidence="5" id="KW-1185">Reference proteome</keyword>
<evidence type="ECO:0000256" key="2">
    <source>
        <dbReference type="SAM" id="Phobius"/>
    </source>
</evidence>
<keyword evidence="2" id="KW-0472">Membrane</keyword>
<proteinExistence type="predicted"/>
<keyword evidence="2" id="KW-0812">Transmembrane</keyword>
<reference evidence="4 5" key="1">
    <citation type="journal article" date="2012" name="Genome Biol.">
        <title>Genome and low-iron response of an oceanic diatom adapted to chronic iron limitation.</title>
        <authorList>
            <person name="Lommer M."/>
            <person name="Specht M."/>
            <person name="Roy A.S."/>
            <person name="Kraemer L."/>
            <person name="Andreson R."/>
            <person name="Gutowska M.A."/>
            <person name="Wolf J."/>
            <person name="Bergner S.V."/>
            <person name="Schilhabel M.B."/>
            <person name="Klostermeier U.C."/>
            <person name="Beiko R.G."/>
            <person name="Rosenstiel P."/>
            <person name="Hippler M."/>
            <person name="Laroche J."/>
        </authorList>
    </citation>
    <scope>NUCLEOTIDE SEQUENCE [LARGE SCALE GENOMIC DNA]</scope>
    <source>
        <strain evidence="4 5">CCMP1005</strain>
    </source>
</reference>
<dbReference type="Proteomes" id="UP000266841">
    <property type="component" value="Unassembled WGS sequence"/>
</dbReference>
<keyword evidence="2" id="KW-1133">Transmembrane helix</keyword>
<dbReference type="EMBL" id="AGNL01002628">
    <property type="protein sequence ID" value="EJK75969.1"/>
    <property type="molecule type" value="Genomic_DNA"/>
</dbReference>
<gene>
    <name evidence="4" type="ORF">THAOC_02291</name>
</gene>
<comment type="caution">
    <text evidence="4">The sequence shown here is derived from an EMBL/GenBank/DDBJ whole genome shotgun (WGS) entry which is preliminary data.</text>
</comment>
<name>K0TFY7_THAOC</name>
<accession>K0TFY7</accession>
<feature type="region of interest" description="Disordered" evidence="1">
    <location>
        <begin position="151"/>
        <end position="174"/>
    </location>
</feature>
<dbReference type="AlphaFoldDB" id="K0TFY7"/>
<evidence type="ECO:0000313" key="5">
    <source>
        <dbReference type="Proteomes" id="UP000266841"/>
    </source>
</evidence>
<keyword evidence="3" id="KW-0732">Signal</keyword>
<feature type="signal peptide" evidence="3">
    <location>
        <begin position="1"/>
        <end position="17"/>
    </location>
</feature>
<dbReference type="eggNOG" id="ENOG502T8PH">
    <property type="taxonomic scope" value="Eukaryota"/>
</dbReference>